<reference evidence="11 12" key="1">
    <citation type="journal article" date="2022" name="Nat. Ecol. Evol.">
        <title>A masculinizing supergene underlies an exaggerated male reproductive morph in a spider.</title>
        <authorList>
            <person name="Hendrickx F."/>
            <person name="De Corte Z."/>
            <person name="Sonet G."/>
            <person name="Van Belleghem S.M."/>
            <person name="Kostlbacher S."/>
            <person name="Vangestel C."/>
        </authorList>
    </citation>
    <scope>NUCLEOTIDE SEQUENCE [LARGE SCALE GENOMIC DNA]</scope>
    <source>
        <strain evidence="11">W744_W776</strain>
    </source>
</reference>
<dbReference type="PRINTS" id="PR00981">
    <property type="entry name" value="TRNASYNTHSER"/>
</dbReference>
<feature type="binding site" evidence="9">
    <location>
        <begin position="337"/>
        <end position="340"/>
    </location>
    <ligand>
        <name>ATP</name>
        <dbReference type="ChEBI" id="CHEBI:30616"/>
    </ligand>
</feature>
<dbReference type="FunFam" id="3.30.930.10:FF:000078">
    <property type="entry name" value="Seryl-tRNA synthetase"/>
    <property type="match status" value="1"/>
</dbReference>
<name>A0AAV6V4V1_9ARAC</name>
<evidence type="ECO:0000256" key="4">
    <source>
        <dbReference type="ARBA" id="ARBA00022741"/>
    </source>
</evidence>
<dbReference type="Proteomes" id="UP000827092">
    <property type="component" value="Unassembled WGS sequence"/>
</dbReference>
<dbReference type="PIRSF" id="PIRSF001529">
    <property type="entry name" value="Ser-tRNA-synth_IIa"/>
    <property type="match status" value="1"/>
</dbReference>
<protein>
    <recommendedName>
        <fullName evidence="2">serine--tRNA ligase</fullName>
        <ecNumber evidence="2">6.1.1.11</ecNumber>
    </recommendedName>
    <alternativeName>
        <fullName evidence="7">Seryl-tRNA synthetase</fullName>
    </alternativeName>
</protein>
<keyword evidence="5 9" id="KW-0067">ATP-binding</keyword>
<dbReference type="PROSITE" id="PS50862">
    <property type="entry name" value="AA_TRNA_LIGASE_II"/>
    <property type="match status" value="1"/>
</dbReference>
<sequence length="425" mass="48770">MTLLKLIYRTLPTRRCSSLSRFQKEAINWDYFSNSANFVDIAANALARRVNCELKTLIAQLHELSLAKDDPAKTQELKNTLTPLLYFFPNDTHPRVRENKSEEPVVLEKVGSKPPFTYHPTNFDSLTKRLNVLRTKHLGNISGHKSYYLKNDLAMLEQALVRYSLAKLRKKNFLQVSVPDIISRDDIERCGMRTDNKHSQIFHIDEAWSPNVCLSGTSEISLASYLSKKTFPLSKLPLRFCAASRCFRAEAKRSQKERGIFRVHQFTKVEMFGITPNESGQKSEELLYEFTSIQREIFTELGLHFKILEMPVVDLGLPAYHKIDIEAWIPTLKMFGEVSSASNCTEYQSRRMDIKYESEKPGKTKFCHTVNGTACAIPRLLIAILENHQNLDGSVRVPEPLQKYMGKEVMKDKFQEVMLSTKPVP</sequence>
<feature type="domain" description="Aminoacyl-transfer RNA synthetases class-II family profile" evidence="10">
    <location>
        <begin position="156"/>
        <end position="398"/>
    </location>
</feature>
<evidence type="ECO:0000313" key="12">
    <source>
        <dbReference type="Proteomes" id="UP000827092"/>
    </source>
</evidence>
<proteinExistence type="inferred from homology"/>
<feature type="site" description="Important for serine binding" evidence="8">
    <location>
        <position position="373"/>
    </location>
</feature>
<keyword evidence="6" id="KW-0030">Aminoacyl-tRNA synthetase</keyword>
<dbReference type="SUPFAM" id="SSF55681">
    <property type="entry name" value="Class II aaRS and biotin synthetases"/>
    <property type="match status" value="1"/>
</dbReference>
<evidence type="ECO:0000256" key="5">
    <source>
        <dbReference type="ARBA" id="ARBA00022840"/>
    </source>
</evidence>
<dbReference type="InterPro" id="IPR045864">
    <property type="entry name" value="aa-tRNA-synth_II/BPL/LPL"/>
</dbReference>
<feature type="binding site" evidence="9">
    <location>
        <begin position="248"/>
        <end position="250"/>
    </location>
    <ligand>
        <name>ATP</name>
        <dbReference type="ChEBI" id="CHEBI:30616"/>
    </ligand>
</feature>
<feature type="binding site" evidence="8">
    <location>
        <position position="248"/>
    </location>
    <ligand>
        <name>L-serine</name>
        <dbReference type="ChEBI" id="CHEBI:33384"/>
    </ligand>
</feature>
<dbReference type="InterPro" id="IPR002317">
    <property type="entry name" value="Ser-tRNA-ligase_type_1"/>
</dbReference>
<organism evidence="11 12">
    <name type="scientific">Oedothorax gibbosus</name>
    <dbReference type="NCBI Taxonomy" id="931172"/>
    <lineage>
        <taxon>Eukaryota</taxon>
        <taxon>Metazoa</taxon>
        <taxon>Ecdysozoa</taxon>
        <taxon>Arthropoda</taxon>
        <taxon>Chelicerata</taxon>
        <taxon>Arachnida</taxon>
        <taxon>Araneae</taxon>
        <taxon>Araneomorphae</taxon>
        <taxon>Entelegynae</taxon>
        <taxon>Araneoidea</taxon>
        <taxon>Linyphiidae</taxon>
        <taxon>Erigoninae</taxon>
        <taxon>Oedothorax</taxon>
    </lineage>
</organism>
<evidence type="ECO:0000256" key="9">
    <source>
        <dbReference type="PIRSR" id="PIRSR001529-2"/>
    </source>
</evidence>
<keyword evidence="4" id="KW-0547">Nucleotide-binding</keyword>
<dbReference type="Pfam" id="PF00587">
    <property type="entry name" value="tRNA-synt_2b"/>
    <property type="match status" value="1"/>
</dbReference>
<dbReference type="Gene3D" id="3.30.930.10">
    <property type="entry name" value="Bira Bifunctional Protein, Domain 2"/>
    <property type="match status" value="1"/>
</dbReference>
<gene>
    <name evidence="11" type="ORF">JTE90_002605</name>
</gene>
<dbReference type="InterPro" id="IPR006195">
    <property type="entry name" value="aa-tRNA-synth_II"/>
</dbReference>
<evidence type="ECO:0000259" key="10">
    <source>
        <dbReference type="PROSITE" id="PS50862"/>
    </source>
</evidence>
<feature type="binding site" evidence="8">
    <location>
        <position position="270"/>
    </location>
    <ligand>
        <name>L-serine</name>
        <dbReference type="ChEBI" id="CHEBI:33384"/>
    </ligand>
</feature>
<evidence type="ECO:0000256" key="8">
    <source>
        <dbReference type="PIRSR" id="PIRSR001529-1"/>
    </source>
</evidence>
<dbReference type="GO" id="GO:0005524">
    <property type="term" value="F:ATP binding"/>
    <property type="evidence" value="ECO:0007669"/>
    <property type="project" value="UniProtKB-KW"/>
</dbReference>
<feature type="binding site" evidence="8">
    <location>
        <position position="217"/>
    </location>
    <ligand>
        <name>L-serine</name>
        <dbReference type="ChEBI" id="CHEBI:33384"/>
    </ligand>
</feature>
<evidence type="ECO:0000256" key="1">
    <source>
        <dbReference type="ARBA" id="ARBA00010728"/>
    </source>
</evidence>
<evidence type="ECO:0000256" key="3">
    <source>
        <dbReference type="ARBA" id="ARBA00022598"/>
    </source>
</evidence>
<feature type="binding site" evidence="8">
    <location>
        <position position="371"/>
    </location>
    <ligand>
        <name>L-serine</name>
        <dbReference type="ChEBI" id="CHEBI:33384"/>
    </ligand>
</feature>
<dbReference type="InterPro" id="IPR002314">
    <property type="entry name" value="aa-tRNA-synt_IIb"/>
</dbReference>
<dbReference type="AlphaFoldDB" id="A0AAV6V4V1"/>
<feature type="binding site" evidence="9">
    <location>
        <begin position="263"/>
        <end position="266"/>
    </location>
    <ligand>
        <name>ATP</name>
        <dbReference type="ChEBI" id="CHEBI:30616"/>
    </ligand>
</feature>
<dbReference type="GO" id="GO:0006434">
    <property type="term" value="P:seryl-tRNA aminoacylation"/>
    <property type="evidence" value="ECO:0007669"/>
    <property type="project" value="InterPro"/>
</dbReference>
<evidence type="ECO:0000256" key="6">
    <source>
        <dbReference type="ARBA" id="ARBA00023146"/>
    </source>
</evidence>
<evidence type="ECO:0000256" key="7">
    <source>
        <dbReference type="ARBA" id="ARBA00031113"/>
    </source>
</evidence>
<dbReference type="EMBL" id="JAFNEN010000178">
    <property type="protein sequence ID" value="KAG8190651.1"/>
    <property type="molecule type" value="Genomic_DNA"/>
</dbReference>
<dbReference type="PANTHER" id="PTHR11778">
    <property type="entry name" value="SERYL-TRNA SYNTHETASE"/>
    <property type="match status" value="1"/>
</dbReference>
<keyword evidence="12" id="KW-1185">Reference proteome</keyword>
<dbReference type="GO" id="GO:0004828">
    <property type="term" value="F:serine-tRNA ligase activity"/>
    <property type="evidence" value="ECO:0007669"/>
    <property type="project" value="UniProtKB-EC"/>
</dbReference>
<dbReference type="NCBIfam" id="TIGR00414">
    <property type="entry name" value="serS"/>
    <property type="match status" value="1"/>
</dbReference>
<dbReference type="EC" id="6.1.1.11" evidence="2"/>
<evidence type="ECO:0000256" key="2">
    <source>
        <dbReference type="ARBA" id="ARBA00012840"/>
    </source>
</evidence>
<keyword evidence="3" id="KW-0436">Ligase</keyword>
<accession>A0AAV6V4V1</accession>
<comment type="similarity">
    <text evidence="1">Belongs to the class-II aminoacyl-tRNA synthetase family. Type-1 seryl-tRNA synthetase subfamily.</text>
</comment>
<comment type="caution">
    <text evidence="11">The sequence shown here is derived from an EMBL/GenBank/DDBJ whole genome shotgun (WGS) entry which is preliminary data.</text>
</comment>
<evidence type="ECO:0000313" key="11">
    <source>
        <dbReference type="EMBL" id="KAG8190651.1"/>
    </source>
</evidence>